<evidence type="ECO:0000256" key="3">
    <source>
        <dbReference type="PROSITE-ProRule" id="PRU00221"/>
    </source>
</evidence>
<reference evidence="4" key="1">
    <citation type="submission" date="2021-01" db="EMBL/GenBank/DDBJ databases">
        <authorList>
            <person name="Corre E."/>
            <person name="Pelletier E."/>
            <person name="Niang G."/>
            <person name="Scheremetjew M."/>
            <person name="Finn R."/>
            <person name="Kale V."/>
            <person name="Holt S."/>
            <person name="Cochrane G."/>
            <person name="Meng A."/>
            <person name="Brown T."/>
            <person name="Cohen L."/>
        </authorList>
    </citation>
    <scope>NUCLEOTIDE SEQUENCE</scope>
    <source>
        <strain evidence="4">CCMP2222</strain>
    </source>
</reference>
<evidence type="ECO:0000313" key="4">
    <source>
        <dbReference type="EMBL" id="CAD9542187.1"/>
    </source>
</evidence>
<organism evidence="4">
    <name type="scientific">Alexandrium andersonii</name>
    <dbReference type="NCBI Taxonomy" id="327968"/>
    <lineage>
        <taxon>Eukaryota</taxon>
        <taxon>Sar</taxon>
        <taxon>Alveolata</taxon>
        <taxon>Dinophyceae</taxon>
        <taxon>Gonyaulacales</taxon>
        <taxon>Pyrocystaceae</taxon>
        <taxon>Alexandrium</taxon>
    </lineage>
</organism>
<dbReference type="InterPro" id="IPR001680">
    <property type="entry name" value="WD40_rpt"/>
</dbReference>
<dbReference type="InterPro" id="IPR036322">
    <property type="entry name" value="WD40_repeat_dom_sf"/>
</dbReference>
<feature type="repeat" description="WD" evidence="3">
    <location>
        <begin position="24"/>
        <end position="65"/>
    </location>
</feature>
<dbReference type="InterPro" id="IPR015943">
    <property type="entry name" value="WD40/YVTN_repeat-like_dom_sf"/>
</dbReference>
<dbReference type="SUPFAM" id="SSF50978">
    <property type="entry name" value="WD40 repeat-like"/>
    <property type="match status" value="1"/>
</dbReference>
<proteinExistence type="predicted"/>
<keyword evidence="1 3" id="KW-0853">WD repeat</keyword>
<accession>A0A7S2NIR5</accession>
<dbReference type="PROSITE" id="PS50294">
    <property type="entry name" value="WD_REPEATS_REGION"/>
    <property type="match status" value="2"/>
</dbReference>
<name>A0A7S2NIR5_9DINO</name>
<dbReference type="EMBL" id="HBGQ01101350">
    <property type="protein sequence ID" value="CAD9542187.1"/>
    <property type="molecule type" value="Transcribed_RNA"/>
</dbReference>
<dbReference type="GO" id="GO:0000480">
    <property type="term" value="P:endonucleolytic cleavage in 5'-ETS of tricistronic rRNA transcript (SSU-rRNA, 5.8S rRNA, LSU-rRNA)"/>
    <property type="evidence" value="ECO:0007669"/>
    <property type="project" value="TreeGrafter"/>
</dbReference>
<feature type="repeat" description="WD" evidence="3">
    <location>
        <begin position="66"/>
        <end position="107"/>
    </location>
</feature>
<dbReference type="PANTHER" id="PTHR19854">
    <property type="entry name" value="TRANSDUCIN BETA-LIKE 3"/>
    <property type="match status" value="1"/>
</dbReference>
<dbReference type="SMART" id="SM00320">
    <property type="entry name" value="WD40"/>
    <property type="match status" value="2"/>
</dbReference>
<dbReference type="GO" id="GO:0005730">
    <property type="term" value="C:nucleolus"/>
    <property type="evidence" value="ECO:0007669"/>
    <property type="project" value="TreeGrafter"/>
</dbReference>
<sequence length="128" mass="13168">MAASRGSARIWDALDGKPLWSSVGHAEGEAVNSAFFSTDGAIVLTASDDGTAKLWSVSSGQCVRTFEGHAGAVHSAVFSADDSWVLTTSGDGTARLWCATSGRCTQTFQSSCAAGVKRGLPKLAAFPP</sequence>
<dbReference type="GO" id="GO:0000472">
    <property type="term" value="P:endonucleolytic cleavage to generate mature 5'-end of SSU-rRNA from (SSU-rRNA, 5.8S rRNA, LSU-rRNA)"/>
    <property type="evidence" value="ECO:0007669"/>
    <property type="project" value="TreeGrafter"/>
</dbReference>
<dbReference type="PANTHER" id="PTHR19854:SF15">
    <property type="entry name" value="TRANSDUCIN BETA-LIKE PROTEIN 3"/>
    <property type="match status" value="1"/>
</dbReference>
<keyword evidence="2" id="KW-0677">Repeat</keyword>
<evidence type="ECO:0000256" key="1">
    <source>
        <dbReference type="ARBA" id="ARBA00022574"/>
    </source>
</evidence>
<dbReference type="PROSITE" id="PS50082">
    <property type="entry name" value="WD_REPEATS_2"/>
    <property type="match status" value="2"/>
</dbReference>
<evidence type="ECO:0000256" key="2">
    <source>
        <dbReference type="ARBA" id="ARBA00022737"/>
    </source>
</evidence>
<dbReference type="Pfam" id="PF00400">
    <property type="entry name" value="WD40"/>
    <property type="match status" value="2"/>
</dbReference>
<gene>
    <name evidence="4" type="ORF">AAND1436_LOCUS48435</name>
</gene>
<dbReference type="AlphaFoldDB" id="A0A7S2NIR5"/>
<dbReference type="Gene3D" id="2.130.10.10">
    <property type="entry name" value="YVTN repeat-like/Quinoprotein amine dehydrogenase"/>
    <property type="match status" value="1"/>
</dbReference>
<dbReference type="GO" id="GO:0030686">
    <property type="term" value="C:90S preribosome"/>
    <property type="evidence" value="ECO:0007669"/>
    <property type="project" value="TreeGrafter"/>
</dbReference>
<dbReference type="GO" id="GO:0034511">
    <property type="term" value="F:U3 snoRNA binding"/>
    <property type="evidence" value="ECO:0007669"/>
    <property type="project" value="TreeGrafter"/>
</dbReference>
<protein>
    <submittedName>
        <fullName evidence="4">Uncharacterized protein</fullName>
    </submittedName>
</protein>